<proteinExistence type="predicted"/>
<keyword evidence="3" id="KW-1185">Reference proteome</keyword>
<evidence type="ECO:0000313" key="2">
    <source>
        <dbReference type="EMBL" id="KAK2550923.1"/>
    </source>
</evidence>
<dbReference type="Proteomes" id="UP001249851">
    <property type="component" value="Unassembled WGS sequence"/>
</dbReference>
<name>A0AAD9UUZ5_ACRCE</name>
<dbReference type="AlphaFoldDB" id="A0AAD9UUZ5"/>
<organism evidence="2 3">
    <name type="scientific">Acropora cervicornis</name>
    <name type="common">Staghorn coral</name>
    <dbReference type="NCBI Taxonomy" id="6130"/>
    <lineage>
        <taxon>Eukaryota</taxon>
        <taxon>Metazoa</taxon>
        <taxon>Cnidaria</taxon>
        <taxon>Anthozoa</taxon>
        <taxon>Hexacorallia</taxon>
        <taxon>Scleractinia</taxon>
        <taxon>Astrocoeniina</taxon>
        <taxon>Acroporidae</taxon>
        <taxon>Acropora</taxon>
    </lineage>
</organism>
<reference evidence="2" key="2">
    <citation type="journal article" date="2023" name="Science">
        <title>Genomic signatures of disease resistance in endangered staghorn corals.</title>
        <authorList>
            <person name="Vollmer S.V."/>
            <person name="Selwyn J.D."/>
            <person name="Despard B.A."/>
            <person name="Roesel C.L."/>
        </authorList>
    </citation>
    <scope>NUCLEOTIDE SEQUENCE</scope>
    <source>
        <strain evidence="2">K2</strain>
    </source>
</reference>
<evidence type="ECO:0000313" key="3">
    <source>
        <dbReference type="Proteomes" id="UP001249851"/>
    </source>
</evidence>
<sequence length="146" mass="16443">MILFALFVFTAIISVNSAAPFIQEDEATARKTAPEKRGYTWSCYRTDFNCQCRANFRCYYYGYYGRKCCGWVYQQPGCSRCQESQCCSNNVCKPLRKPGQACPLKGADRYYCDCVQGYECKPAGYGPYWGKCVEESGSGMGANLIS</sequence>
<gene>
    <name evidence="2" type="ORF">P5673_028295</name>
</gene>
<dbReference type="EMBL" id="JARQWQ010000104">
    <property type="protein sequence ID" value="KAK2550923.1"/>
    <property type="molecule type" value="Genomic_DNA"/>
</dbReference>
<feature type="signal peptide" evidence="1">
    <location>
        <begin position="1"/>
        <end position="18"/>
    </location>
</feature>
<protein>
    <submittedName>
        <fullName evidence="2">Uncharacterized protein</fullName>
    </submittedName>
</protein>
<keyword evidence="1" id="KW-0732">Signal</keyword>
<evidence type="ECO:0000256" key="1">
    <source>
        <dbReference type="SAM" id="SignalP"/>
    </source>
</evidence>
<reference evidence="2" key="1">
    <citation type="journal article" date="2023" name="G3 (Bethesda)">
        <title>Whole genome assembly and annotation of the endangered Caribbean coral Acropora cervicornis.</title>
        <authorList>
            <person name="Selwyn J.D."/>
            <person name="Vollmer S.V."/>
        </authorList>
    </citation>
    <scope>NUCLEOTIDE SEQUENCE</scope>
    <source>
        <strain evidence="2">K2</strain>
    </source>
</reference>
<feature type="chain" id="PRO_5041985006" evidence="1">
    <location>
        <begin position="19"/>
        <end position="146"/>
    </location>
</feature>
<accession>A0AAD9UUZ5</accession>
<comment type="caution">
    <text evidence="2">The sequence shown here is derived from an EMBL/GenBank/DDBJ whole genome shotgun (WGS) entry which is preliminary data.</text>
</comment>